<comment type="caution">
    <text evidence="1">The sequence shown here is derived from an EMBL/GenBank/DDBJ whole genome shotgun (WGS) entry which is preliminary data.</text>
</comment>
<proteinExistence type="predicted"/>
<accession>A0A101HGX0</accession>
<gene>
    <name evidence="1" type="ORF">XD93_0796</name>
</gene>
<dbReference type="EMBL" id="LGGO01000122">
    <property type="protein sequence ID" value="KUK76641.1"/>
    <property type="molecule type" value="Genomic_DNA"/>
</dbReference>
<protein>
    <submittedName>
        <fullName evidence="1">Uncharacterized protein</fullName>
    </submittedName>
</protein>
<reference evidence="2" key="1">
    <citation type="journal article" date="2015" name="MBio">
        <title>Genome-Resolved Metagenomic Analysis Reveals Roles for Candidate Phyla and Other Microbial Community Members in Biogeochemical Transformations in Oil Reservoirs.</title>
        <authorList>
            <person name="Hu P."/>
            <person name="Tom L."/>
            <person name="Singh A."/>
            <person name="Thomas B.C."/>
            <person name="Baker B.J."/>
            <person name="Piceno Y.M."/>
            <person name="Andersen G.L."/>
            <person name="Banfield J.F."/>
        </authorList>
    </citation>
    <scope>NUCLEOTIDE SEQUENCE [LARGE SCALE GENOMIC DNA]</scope>
</reference>
<organism evidence="1 2">
    <name type="scientific">candidate division WS6 bacterium 34_10</name>
    <dbReference type="NCBI Taxonomy" id="1641389"/>
    <lineage>
        <taxon>Bacteria</taxon>
        <taxon>Candidatus Dojkabacteria</taxon>
    </lineage>
</organism>
<name>A0A101HGX0_9BACT</name>
<dbReference type="Proteomes" id="UP000053904">
    <property type="component" value="Unassembled WGS sequence"/>
</dbReference>
<dbReference type="AlphaFoldDB" id="A0A101HGX0"/>
<evidence type="ECO:0000313" key="2">
    <source>
        <dbReference type="Proteomes" id="UP000053904"/>
    </source>
</evidence>
<evidence type="ECO:0000313" key="1">
    <source>
        <dbReference type="EMBL" id="KUK76641.1"/>
    </source>
</evidence>
<sequence length="162" mass="19092">MENIGYVNKVQAFLMSASVYYNMIDKIPEINWNLSQWDGTHSDKDIDLPNFKKRSLLQPMKFNCSIDGEVLIDDLRRISQTVEFYYFNPINGEKIKVDYMSIAKNSLFKISELGDFYFYNRRKLKAKNHPNFLTPRFAPERVLLPDKFDNYLGYTGTQMAFI</sequence>